<accession>A0A6A4SAZ9</accession>
<name>A0A6A4SAZ9_SCOMX</name>
<dbReference type="EMBL" id="VEVO01000014">
    <property type="protein sequence ID" value="KAF0031403.1"/>
    <property type="molecule type" value="Genomic_DNA"/>
</dbReference>
<evidence type="ECO:0000313" key="2">
    <source>
        <dbReference type="Proteomes" id="UP000438429"/>
    </source>
</evidence>
<dbReference type="AlphaFoldDB" id="A0A6A4SAZ9"/>
<comment type="caution">
    <text evidence="1">The sequence shown here is derived from an EMBL/GenBank/DDBJ whole genome shotgun (WGS) entry which is preliminary data.</text>
</comment>
<gene>
    <name evidence="1" type="ORF">F2P81_015958</name>
</gene>
<evidence type="ECO:0000313" key="1">
    <source>
        <dbReference type="EMBL" id="KAF0031403.1"/>
    </source>
</evidence>
<organism evidence="1 2">
    <name type="scientific">Scophthalmus maximus</name>
    <name type="common">Turbot</name>
    <name type="synonym">Psetta maxima</name>
    <dbReference type="NCBI Taxonomy" id="52904"/>
    <lineage>
        <taxon>Eukaryota</taxon>
        <taxon>Metazoa</taxon>
        <taxon>Chordata</taxon>
        <taxon>Craniata</taxon>
        <taxon>Vertebrata</taxon>
        <taxon>Euteleostomi</taxon>
        <taxon>Actinopterygii</taxon>
        <taxon>Neopterygii</taxon>
        <taxon>Teleostei</taxon>
        <taxon>Neoteleostei</taxon>
        <taxon>Acanthomorphata</taxon>
        <taxon>Carangaria</taxon>
        <taxon>Pleuronectiformes</taxon>
        <taxon>Pleuronectoidei</taxon>
        <taxon>Scophthalmidae</taxon>
        <taxon>Scophthalmus</taxon>
    </lineage>
</organism>
<reference evidence="1 2" key="1">
    <citation type="submission" date="2019-06" db="EMBL/GenBank/DDBJ databases">
        <title>Draft genomes of female and male turbot (Scophthalmus maximus).</title>
        <authorList>
            <person name="Xu H."/>
            <person name="Xu X.-W."/>
            <person name="Shao C."/>
            <person name="Chen S."/>
        </authorList>
    </citation>
    <scope>NUCLEOTIDE SEQUENCE [LARGE SCALE GENOMIC DNA]</scope>
    <source>
        <strain evidence="1">Ysfricsl-2016a</strain>
        <tissue evidence="1">Blood</tissue>
    </source>
</reference>
<dbReference type="Proteomes" id="UP000438429">
    <property type="component" value="Unassembled WGS sequence"/>
</dbReference>
<sequence length="102" mass="11509">MKSRCQDWAMFLRKIPRLGEDKFKLGHTKFEHVWETVDLSGAVREGRGRLVGFEIGTEISRVVRLPLHTNRPGAFYGGGGQVAIEIRSSVFTLEAKTDNFMA</sequence>
<protein>
    <submittedName>
        <fullName evidence="1">Uncharacterized protein</fullName>
    </submittedName>
</protein>
<proteinExistence type="predicted"/>